<dbReference type="Proteomes" id="UP001525961">
    <property type="component" value="Unassembled WGS sequence"/>
</dbReference>
<accession>A0ABT2N563</accession>
<proteinExistence type="predicted"/>
<evidence type="ECO:0000313" key="3">
    <source>
        <dbReference type="Proteomes" id="UP001525961"/>
    </source>
</evidence>
<dbReference type="PANTHER" id="PTHR34613:SF1">
    <property type="entry name" value="SLL6017 PROTEIN"/>
    <property type="match status" value="1"/>
</dbReference>
<protein>
    <submittedName>
        <fullName evidence="2">DUF4351 domain-containing protein</fullName>
    </submittedName>
</protein>
<reference evidence="2 3" key="1">
    <citation type="journal article" date="2022" name="Front. Microbiol.">
        <title>High genomic differentiation and limited gene flow indicate recent cryptic speciation within the genus Laspinema (cyanobacteria).</title>
        <authorList>
            <person name="Stanojkovic A."/>
            <person name="Skoupy S."/>
            <person name="Skaloud P."/>
            <person name="Dvorak P."/>
        </authorList>
    </citation>
    <scope>NUCLEOTIDE SEQUENCE [LARGE SCALE GENOMIC DNA]</scope>
    <source>
        <strain evidence="2 3">D3b</strain>
    </source>
</reference>
<name>A0ABT2N563_9CYAN</name>
<gene>
    <name evidence="2" type="ORF">NG792_08945</name>
</gene>
<dbReference type="InterPro" id="IPR025587">
    <property type="entry name" value="DUF4351"/>
</dbReference>
<dbReference type="EMBL" id="JAMXFA010000009">
    <property type="protein sequence ID" value="MCT7977830.1"/>
    <property type="molecule type" value="Genomic_DNA"/>
</dbReference>
<feature type="domain" description="DUF4351" evidence="1">
    <location>
        <begin position="222"/>
        <end position="276"/>
    </location>
</feature>
<sequence>MGKADISSKRLIALAPDGWVKWVTQTPDMVAQNLLDSEFQWISRDTDTLIKAYSPTTGEILALNEFQFRPDPRMPRRIRAYAGLAEEKYNIRVYPVLINIFPPEGDTPILDHYESEVLGLKARQDYRVINLWETDVEIAFEPNLRGLLPLAPVMKGGASETILRRASLRLQDEERAEDLQRLLGIFATFVLGTNLVEQVMDLERQALLESPWGQAILEQGEERGQEKGERRILQRQLRRRFGEVPELVETTLQRLNVEQLEELSDRLIEVTSLDEFIAALPPLTEE</sequence>
<evidence type="ECO:0000313" key="2">
    <source>
        <dbReference type="EMBL" id="MCT7977830.1"/>
    </source>
</evidence>
<organism evidence="2 3">
    <name type="scientific">Laspinema olomoucense D3b</name>
    <dbReference type="NCBI Taxonomy" id="2953688"/>
    <lineage>
        <taxon>Bacteria</taxon>
        <taxon>Bacillati</taxon>
        <taxon>Cyanobacteriota</taxon>
        <taxon>Cyanophyceae</taxon>
        <taxon>Oscillatoriophycideae</taxon>
        <taxon>Oscillatoriales</taxon>
        <taxon>Laspinemataceae</taxon>
        <taxon>Laspinema</taxon>
        <taxon>Laspinema olomoucense</taxon>
    </lineage>
</organism>
<keyword evidence="3" id="KW-1185">Reference proteome</keyword>
<dbReference type="RefSeq" id="WP_261235242.1">
    <property type="nucleotide sequence ID" value="NZ_JAMXFA010000009.1"/>
</dbReference>
<evidence type="ECO:0000259" key="1">
    <source>
        <dbReference type="Pfam" id="PF14261"/>
    </source>
</evidence>
<comment type="caution">
    <text evidence="2">The sequence shown here is derived from an EMBL/GenBank/DDBJ whole genome shotgun (WGS) entry which is preliminary data.</text>
</comment>
<dbReference type="PANTHER" id="PTHR34613">
    <property type="entry name" value="SLL0800 PROTEIN"/>
    <property type="match status" value="1"/>
</dbReference>
<dbReference type="Pfam" id="PF14261">
    <property type="entry name" value="DUF4351"/>
    <property type="match status" value="1"/>
</dbReference>